<comment type="cofactor">
    <cofactor evidence="1">
        <name>FAD</name>
        <dbReference type="ChEBI" id="CHEBI:57692"/>
    </cofactor>
</comment>
<keyword evidence="3" id="KW-0274">FAD</keyword>
<sequence>MDKPHWMEHYEVYESNDGSDHGREEAEATATKTLEGNEKGNDNDDDEEMKQRNDKTESHDNISNNDKDGANRNFQLHLQLNTEIASIKRVNKSDQHQDQSQSELEIKLTNGKTLHCDLLLCAMGVLPYTPYCDPKVLSKTSKNGALIVNEFLQARNYPHIFAAGDCCKLESRATVHEKGSDDIHAWFQMQLWSQAQQMGWIAAHAMFYDPKDYENDVHLCFNWELFAHVTKFFNKKCIFLGRFNGQGLRDSEFLKYNTKMKMELEKQQMIKLVVEVNEYTGRERVMGAVLIGDTGLEETCENLILNKTDISKFGDDFLSVDVDLEDMFD</sequence>
<accession>X6NPU9</accession>
<dbReference type="PANTHER" id="PTHR43429">
    <property type="entry name" value="PYRIDINE NUCLEOTIDE-DISULFIDE OXIDOREDUCTASE DOMAIN-CONTAINING"/>
    <property type="match status" value="1"/>
</dbReference>
<reference evidence="6 7" key="1">
    <citation type="journal article" date="2013" name="Curr. Biol.">
        <title>The Genome of the Foraminiferan Reticulomyxa filosa.</title>
        <authorList>
            <person name="Glockner G."/>
            <person name="Hulsmann N."/>
            <person name="Schleicher M."/>
            <person name="Noegel A.A."/>
            <person name="Eichinger L."/>
            <person name="Gallinger C."/>
            <person name="Pawlowski J."/>
            <person name="Sierra R."/>
            <person name="Euteneuer U."/>
            <person name="Pillet L."/>
            <person name="Moustafa A."/>
            <person name="Platzer M."/>
            <person name="Groth M."/>
            <person name="Szafranski K."/>
            <person name="Schliwa M."/>
        </authorList>
    </citation>
    <scope>NUCLEOTIDE SEQUENCE [LARGE SCALE GENOMIC DNA]</scope>
</reference>
<dbReference type="Proteomes" id="UP000023152">
    <property type="component" value="Unassembled WGS sequence"/>
</dbReference>
<evidence type="ECO:0000256" key="4">
    <source>
        <dbReference type="SAM" id="MobiDB-lite"/>
    </source>
</evidence>
<evidence type="ECO:0000313" key="7">
    <source>
        <dbReference type="Proteomes" id="UP000023152"/>
    </source>
</evidence>
<dbReference type="InterPro" id="IPR023753">
    <property type="entry name" value="FAD/NAD-binding_dom"/>
</dbReference>
<feature type="domain" description="FAD/NAD(P)-binding" evidence="5">
    <location>
        <begin position="87"/>
        <end position="199"/>
    </location>
</feature>
<feature type="compositionally biased region" description="Basic and acidic residues" evidence="4">
    <location>
        <begin position="1"/>
        <end position="26"/>
    </location>
</feature>
<protein>
    <recommendedName>
        <fullName evidence="5">FAD/NAD(P)-binding domain-containing protein</fullName>
    </recommendedName>
</protein>
<evidence type="ECO:0000256" key="3">
    <source>
        <dbReference type="ARBA" id="ARBA00022827"/>
    </source>
</evidence>
<feature type="compositionally biased region" description="Basic and acidic residues" evidence="4">
    <location>
        <begin position="49"/>
        <end position="70"/>
    </location>
</feature>
<keyword evidence="2" id="KW-0285">Flavoprotein</keyword>
<gene>
    <name evidence="6" type="ORF">RFI_09768</name>
</gene>
<dbReference type="GO" id="GO:0016491">
    <property type="term" value="F:oxidoreductase activity"/>
    <property type="evidence" value="ECO:0007669"/>
    <property type="project" value="InterPro"/>
</dbReference>
<proteinExistence type="predicted"/>
<evidence type="ECO:0000256" key="1">
    <source>
        <dbReference type="ARBA" id="ARBA00001974"/>
    </source>
</evidence>
<dbReference type="AlphaFoldDB" id="X6NPU9"/>
<dbReference type="EMBL" id="ASPP01007312">
    <property type="protein sequence ID" value="ETO27367.1"/>
    <property type="molecule type" value="Genomic_DNA"/>
</dbReference>
<keyword evidence="7" id="KW-1185">Reference proteome</keyword>
<evidence type="ECO:0000259" key="5">
    <source>
        <dbReference type="Pfam" id="PF07992"/>
    </source>
</evidence>
<dbReference type="InterPro" id="IPR036188">
    <property type="entry name" value="FAD/NAD-bd_sf"/>
</dbReference>
<dbReference type="Gene3D" id="3.50.50.60">
    <property type="entry name" value="FAD/NAD(P)-binding domain"/>
    <property type="match status" value="1"/>
</dbReference>
<evidence type="ECO:0000256" key="2">
    <source>
        <dbReference type="ARBA" id="ARBA00022630"/>
    </source>
</evidence>
<dbReference type="Pfam" id="PF07992">
    <property type="entry name" value="Pyr_redox_2"/>
    <property type="match status" value="1"/>
</dbReference>
<comment type="caution">
    <text evidence="6">The sequence shown here is derived from an EMBL/GenBank/DDBJ whole genome shotgun (WGS) entry which is preliminary data.</text>
</comment>
<feature type="region of interest" description="Disordered" evidence="4">
    <location>
        <begin position="1"/>
        <end position="70"/>
    </location>
</feature>
<name>X6NPU9_RETFI</name>
<organism evidence="6 7">
    <name type="scientific">Reticulomyxa filosa</name>
    <dbReference type="NCBI Taxonomy" id="46433"/>
    <lineage>
        <taxon>Eukaryota</taxon>
        <taxon>Sar</taxon>
        <taxon>Rhizaria</taxon>
        <taxon>Retaria</taxon>
        <taxon>Foraminifera</taxon>
        <taxon>Monothalamids</taxon>
        <taxon>Reticulomyxidae</taxon>
        <taxon>Reticulomyxa</taxon>
    </lineage>
</organism>
<dbReference type="OrthoDB" id="202203at2759"/>
<dbReference type="InterPro" id="IPR050260">
    <property type="entry name" value="FAD-bd_OxRdtase"/>
</dbReference>
<dbReference type="PANTHER" id="PTHR43429:SF2">
    <property type="entry name" value="PYRIDINE NUCLEOTIDE-DISULFIDE OXIDOREDUCTASE DOMAIN-CONTAINING PROTEIN 1"/>
    <property type="match status" value="1"/>
</dbReference>
<dbReference type="SUPFAM" id="SSF51905">
    <property type="entry name" value="FAD/NAD(P)-binding domain"/>
    <property type="match status" value="1"/>
</dbReference>
<evidence type="ECO:0000313" key="6">
    <source>
        <dbReference type="EMBL" id="ETO27367.1"/>
    </source>
</evidence>